<evidence type="ECO:0000256" key="4">
    <source>
        <dbReference type="ARBA" id="ARBA00022832"/>
    </source>
</evidence>
<dbReference type="GO" id="GO:0004467">
    <property type="term" value="F:long-chain fatty acid-CoA ligase activity"/>
    <property type="evidence" value="ECO:0000318"/>
    <property type="project" value="GO_Central"/>
</dbReference>
<dbReference type="EMBL" id="CM004391">
    <property type="protein sequence ID" value="OAY48882.1"/>
    <property type="molecule type" value="Genomic_DNA"/>
</dbReference>
<evidence type="ECO:0000259" key="8">
    <source>
        <dbReference type="Pfam" id="PF00501"/>
    </source>
</evidence>
<name>A0A2C9VSA9_MANES</name>
<dbReference type="Proteomes" id="UP000091857">
    <property type="component" value="Chromosome 5"/>
</dbReference>
<comment type="similarity">
    <text evidence="1 7">Belongs to the ATP-dependent AMP-binding enzyme family.</text>
</comment>
<dbReference type="AlphaFoldDB" id="A0A2C9VSA9"/>
<dbReference type="Gramene" id="Manes.05G012700.3.v8.1">
    <property type="protein sequence ID" value="Manes.05G012700.3.v8.1.CDS"/>
    <property type="gene ID" value="Manes.05G012700.v8.1"/>
</dbReference>
<organism evidence="9 10">
    <name type="scientific">Manihot esculenta</name>
    <name type="common">Cassava</name>
    <name type="synonym">Jatropha manihot</name>
    <dbReference type="NCBI Taxonomy" id="3983"/>
    <lineage>
        <taxon>Eukaryota</taxon>
        <taxon>Viridiplantae</taxon>
        <taxon>Streptophyta</taxon>
        <taxon>Embryophyta</taxon>
        <taxon>Tracheophyta</taxon>
        <taxon>Spermatophyta</taxon>
        <taxon>Magnoliopsida</taxon>
        <taxon>eudicotyledons</taxon>
        <taxon>Gunneridae</taxon>
        <taxon>Pentapetalae</taxon>
        <taxon>rosids</taxon>
        <taxon>fabids</taxon>
        <taxon>Malpighiales</taxon>
        <taxon>Euphorbiaceae</taxon>
        <taxon>Crotonoideae</taxon>
        <taxon>Manihoteae</taxon>
        <taxon>Manihot</taxon>
    </lineage>
</organism>
<dbReference type="PANTHER" id="PTHR43272:SF6">
    <property type="entry name" value="LONG CHAIN ACYL-COA SYNTHETASE 1"/>
    <property type="match status" value="1"/>
</dbReference>
<accession>A0A2C9VSA9</accession>
<comment type="caution">
    <text evidence="9">The sequence shown here is derived from an EMBL/GenBank/DDBJ whole genome shotgun (WGS) entry which is preliminary data.</text>
</comment>
<keyword evidence="4 7" id="KW-0276">Fatty acid metabolism</keyword>
<dbReference type="Gene3D" id="3.40.50.12780">
    <property type="entry name" value="N-terminal domain of ligase-like"/>
    <property type="match status" value="1"/>
</dbReference>
<dbReference type="EC" id="6.2.1.3" evidence="6 7"/>
<dbReference type="GO" id="GO:0005524">
    <property type="term" value="F:ATP binding"/>
    <property type="evidence" value="ECO:0007669"/>
    <property type="project" value="UniProtKB-KW"/>
</dbReference>
<keyword evidence="3 7" id="KW-0547">Nucleotide-binding</keyword>
<dbReference type="PROSITE" id="PS00455">
    <property type="entry name" value="AMP_BINDING"/>
    <property type="match status" value="1"/>
</dbReference>
<dbReference type="STRING" id="3983.A0A2C9VSA9"/>
<evidence type="ECO:0000256" key="2">
    <source>
        <dbReference type="ARBA" id="ARBA00022598"/>
    </source>
</evidence>
<evidence type="ECO:0000256" key="6">
    <source>
        <dbReference type="ARBA" id="ARBA00026121"/>
    </source>
</evidence>
<keyword evidence="10" id="KW-1185">Reference proteome</keyword>
<feature type="domain" description="AMP-dependent synthetase/ligase" evidence="8">
    <location>
        <begin position="67"/>
        <end position="480"/>
    </location>
</feature>
<dbReference type="OMA" id="HADPEHS"/>
<evidence type="ECO:0000313" key="9">
    <source>
        <dbReference type="EMBL" id="OAY48882.1"/>
    </source>
</evidence>
<dbReference type="Pfam" id="PF00501">
    <property type="entry name" value="AMP-binding"/>
    <property type="match status" value="1"/>
</dbReference>
<dbReference type="SUPFAM" id="SSF56801">
    <property type="entry name" value="Acetyl-CoA synthetase-like"/>
    <property type="match status" value="1"/>
</dbReference>
<sequence>MKIFAAQVEDGKEGKDGIPSVGPVYRSLLSKNDFPPPDSDMNSAWDLFSLSVNKYPGNKMLGWRKFVDGKAGPYVWKTYKEVYEEVLQIGSALRASGAEPGCRVGIYGSNCPQWIVAMEACSAHSLVCVPLYDTLGPGAVNFIIEHAEIDFIFIQDKKVKELLNPDCRTASKLKAIVCFTTFTEEQKDKAVQMQIKPYSWEEFQNLGKENPSEILPPQPYNICTIMYTSGTSGDPKGVVLTHETVTLFVRGVDLFMEQFEDKMTTEDVYLSFLPLAHILDRVIEEYFFRKGASVGYYHGDLNALRDDLMELKPTLLAGVPRVFEKIHEGIKKAIQELNPVRRKVFQALYKHKLAWMNQGYKQKYASMLADFLAFRKVKAKLGGRLRLIISGGAPLSVEVEEFLRVTTCAFVLQGYGLTETCGPVTIGFPDEMCMMGTVGSPVTYSELRLEEVPEMGYNPLGSPPRGEICVRGKTLFAGYYKNPELTRESMKDGWFHTGDIGEILPNGVLKIIDRRKNLIKLSQGEYVAVEYLENVYGITPVVEDIWVYGDSFKSMLIAVVVIHEENTEQWADLKGHKGSLPELCSLVQLQEYVLAELKSTAERNKLRGFEYIKGVILDSRPFDMERDLVTATLKKKRNKLFHHYKVEIDELYRKLAVRRA</sequence>
<dbReference type="CDD" id="cd05927">
    <property type="entry name" value="LC-FACS_euk"/>
    <property type="match status" value="1"/>
</dbReference>
<dbReference type="InterPro" id="IPR042099">
    <property type="entry name" value="ANL_N_sf"/>
</dbReference>
<comment type="catalytic activity">
    <reaction evidence="7">
        <text>a long-chain fatty acid + ATP + CoA = a long-chain fatty acyl-CoA + AMP + diphosphate</text>
        <dbReference type="Rhea" id="RHEA:15421"/>
        <dbReference type="ChEBI" id="CHEBI:30616"/>
        <dbReference type="ChEBI" id="CHEBI:33019"/>
        <dbReference type="ChEBI" id="CHEBI:57287"/>
        <dbReference type="ChEBI" id="CHEBI:57560"/>
        <dbReference type="ChEBI" id="CHEBI:83139"/>
        <dbReference type="ChEBI" id="CHEBI:456215"/>
        <dbReference type="EC" id="6.2.1.3"/>
    </reaction>
</comment>
<dbReference type="GO" id="GO:0010025">
    <property type="term" value="P:wax biosynthetic process"/>
    <property type="evidence" value="ECO:0000318"/>
    <property type="project" value="GO_Central"/>
</dbReference>
<dbReference type="PANTHER" id="PTHR43272">
    <property type="entry name" value="LONG-CHAIN-FATTY-ACID--COA LIGASE"/>
    <property type="match status" value="1"/>
</dbReference>
<proteinExistence type="inferred from homology"/>
<comment type="function">
    <text evidence="7">Catalyzes the conversion of long-chain fatty acids to their active form acyl-CoAs for both synthesis of cellular lipids, and degradation via beta-oxidation.</text>
</comment>
<evidence type="ECO:0000256" key="5">
    <source>
        <dbReference type="ARBA" id="ARBA00022840"/>
    </source>
</evidence>
<evidence type="ECO:0000256" key="3">
    <source>
        <dbReference type="ARBA" id="ARBA00022741"/>
    </source>
</evidence>
<keyword evidence="5 7" id="KW-0067">ATP-binding</keyword>
<dbReference type="GO" id="GO:0016020">
    <property type="term" value="C:membrane"/>
    <property type="evidence" value="ECO:0000318"/>
    <property type="project" value="GO_Central"/>
</dbReference>
<dbReference type="InterPro" id="IPR020845">
    <property type="entry name" value="AMP-binding_CS"/>
</dbReference>
<protein>
    <recommendedName>
        <fullName evidence="6 7">Long-chain-fatty-acid--CoA ligase</fullName>
        <ecNumber evidence="6 7">6.2.1.3</ecNumber>
    </recommendedName>
</protein>
<gene>
    <name evidence="9" type="ORF">MANES_05G012700v8</name>
</gene>
<dbReference type="InterPro" id="IPR000873">
    <property type="entry name" value="AMP-dep_synth/lig_dom"/>
</dbReference>
<evidence type="ECO:0000256" key="7">
    <source>
        <dbReference type="RuleBase" id="RU369030"/>
    </source>
</evidence>
<dbReference type="OrthoDB" id="1700726at2759"/>
<keyword evidence="2 7" id="KW-0436">Ligase</keyword>
<reference evidence="10" key="1">
    <citation type="journal article" date="2016" name="Nat. Biotechnol.">
        <title>Sequencing wild and cultivated cassava and related species reveals extensive interspecific hybridization and genetic diversity.</title>
        <authorList>
            <person name="Bredeson J.V."/>
            <person name="Lyons J.B."/>
            <person name="Prochnik S.E."/>
            <person name="Wu G.A."/>
            <person name="Ha C.M."/>
            <person name="Edsinger-Gonzales E."/>
            <person name="Grimwood J."/>
            <person name="Schmutz J."/>
            <person name="Rabbi I.Y."/>
            <person name="Egesi C."/>
            <person name="Nauluvula P."/>
            <person name="Lebot V."/>
            <person name="Ndunguru J."/>
            <person name="Mkamilo G."/>
            <person name="Bart R.S."/>
            <person name="Setter T.L."/>
            <person name="Gleadow R.M."/>
            <person name="Kulakow P."/>
            <person name="Ferguson M.E."/>
            <person name="Rounsley S."/>
            <person name="Rokhsar D.S."/>
        </authorList>
    </citation>
    <scope>NUCLEOTIDE SEQUENCE [LARGE SCALE GENOMIC DNA]</scope>
    <source>
        <strain evidence="10">cv. AM560-2</strain>
    </source>
</reference>
<dbReference type="UniPathway" id="UPA00199"/>
<keyword evidence="7" id="KW-0443">Lipid metabolism</keyword>
<dbReference type="GO" id="GO:0010143">
    <property type="term" value="P:cutin biosynthetic process"/>
    <property type="evidence" value="ECO:0000318"/>
    <property type="project" value="GO_Central"/>
</dbReference>
<comment type="pathway">
    <text evidence="7">Lipid metabolism; fatty acid metabolism.</text>
</comment>
<evidence type="ECO:0000256" key="1">
    <source>
        <dbReference type="ARBA" id="ARBA00006432"/>
    </source>
</evidence>
<dbReference type="GO" id="GO:0005783">
    <property type="term" value="C:endoplasmic reticulum"/>
    <property type="evidence" value="ECO:0000318"/>
    <property type="project" value="GO_Central"/>
</dbReference>
<dbReference type="InterPro" id="IPR045311">
    <property type="entry name" value="LC-FACS_euk"/>
</dbReference>
<evidence type="ECO:0000313" key="10">
    <source>
        <dbReference type="Proteomes" id="UP000091857"/>
    </source>
</evidence>